<dbReference type="SFLD" id="SFLDG01140">
    <property type="entry name" value="C2.B:_Phosphomannomutase_and_P"/>
    <property type="match status" value="1"/>
</dbReference>
<dbReference type="RefSeq" id="WP_367973195.1">
    <property type="nucleotide sequence ID" value="NZ_JBFPEQ010000001.1"/>
</dbReference>
<proteinExistence type="predicted"/>
<evidence type="ECO:0000313" key="1">
    <source>
        <dbReference type="EMBL" id="MEX0379864.1"/>
    </source>
</evidence>
<dbReference type="InterPro" id="IPR023214">
    <property type="entry name" value="HAD_sf"/>
</dbReference>
<dbReference type="EMBL" id="JBFPER010000001">
    <property type="protein sequence ID" value="MEX0379864.1"/>
    <property type="molecule type" value="Genomic_DNA"/>
</dbReference>
<keyword evidence="1" id="KW-0378">Hydrolase</keyword>
<dbReference type="InterPro" id="IPR006379">
    <property type="entry name" value="HAD-SF_hydro_IIB"/>
</dbReference>
<accession>A0ABV3S0B7</accession>
<dbReference type="NCBIfam" id="TIGR00099">
    <property type="entry name" value="Cof-subfamily"/>
    <property type="match status" value="1"/>
</dbReference>
<dbReference type="SUPFAM" id="SSF56784">
    <property type="entry name" value="HAD-like"/>
    <property type="match status" value="1"/>
</dbReference>
<dbReference type="Gene3D" id="3.30.1240.10">
    <property type="match status" value="1"/>
</dbReference>
<dbReference type="PANTHER" id="PTHR10000:SF25">
    <property type="entry name" value="PHOSPHATASE YKRA-RELATED"/>
    <property type="match status" value="1"/>
</dbReference>
<name>A0ABV3S0B7_9LACO</name>
<dbReference type="NCBIfam" id="TIGR01484">
    <property type="entry name" value="HAD-SF-IIB"/>
    <property type="match status" value="1"/>
</dbReference>
<dbReference type="SFLD" id="SFLDS00003">
    <property type="entry name" value="Haloacid_Dehalogenase"/>
    <property type="match status" value="1"/>
</dbReference>
<protein>
    <submittedName>
        <fullName evidence="1">Cof-type HAD-IIB family hydrolase</fullName>
    </submittedName>
</protein>
<keyword evidence="2" id="KW-1185">Reference proteome</keyword>
<reference evidence="1 2" key="1">
    <citation type="submission" date="2024-07" db="EMBL/GenBank/DDBJ databases">
        <authorList>
            <person name="Yun M."/>
        </authorList>
    </citation>
    <scope>NUCLEOTIDE SEQUENCE [LARGE SCALE GENOMIC DNA]</scope>
    <source>
        <strain evidence="1 2">MS01</strain>
    </source>
</reference>
<dbReference type="Gene3D" id="3.40.50.1000">
    <property type="entry name" value="HAD superfamily/HAD-like"/>
    <property type="match status" value="1"/>
</dbReference>
<sequence length="257" mass="29017">MVIKRIVFFDLDGTLCPNQDMQVAPELIPLFREFKNDGTLPVIASGRSFYEVAPLLDQLQVDSFILSNGCYIVSQGQVVQNYQMPNELIQAVIQVAEAHQHNVGFFNQSEYAVTGMNTVTQNHMTSMHLEHTRIAPLFYQSHLTNFLNVYLNDTQEQIYHELFNKQLNIIRYAPLAIDILPLGISKAQAIAKMIAKNDLSHVPTYAFGDQNNDLSMFEIVDYGIAMKDAIPELKKVAAYTATTDQGVFEGLKHFNII</sequence>
<dbReference type="GO" id="GO:0016787">
    <property type="term" value="F:hydrolase activity"/>
    <property type="evidence" value="ECO:0007669"/>
    <property type="project" value="UniProtKB-KW"/>
</dbReference>
<evidence type="ECO:0000313" key="2">
    <source>
        <dbReference type="Proteomes" id="UP001556617"/>
    </source>
</evidence>
<gene>
    <name evidence="1" type="ORF">AB3K24_00610</name>
</gene>
<dbReference type="InterPro" id="IPR036412">
    <property type="entry name" value="HAD-like_sf"/>
</dbReference>
<dbReference type="InterPro" id="IPR000150">
    <property type="entry name" value="Cof"/>
</dbReference>
<dbReference type="PROSITE" id="PS01229">
    <property type="entry name" value="COF_2"/>
    <property type="match status" value="1"/>
</dbReference>
<dbReference type="Pfam" id="PF08282">
    <property type="entry name" value="Hydrolase_3"/>
    <property type="match status" value="1"/>
</dbReference>
<comment type="caution">
    <text evidence="1">The sequence shown here is derived from an EMBL/GenBank/DDBJ whole genome shotgun (WGS) entry which is preliminary data.</text>
</comment>
<organism evidence="1 2">
    <name type="scientific">Leuconostoc aquikimchii</name>
    <dbReference type="NCBI Taxonomy" id="3236804"/>
    <lineage>
        <taxon>Bacteria</taxon>
        <taxon>Bacillati</taxon>
        <taxon>Bacillota</taxon>
        <taxon>Bacilli</taxon>
        <taxon>Lactobacillales</taxon>
        <taxon>Lactobacillaceae</taxon>
        <taxon>Leuconostoc</taxon>
    </lineage>
</organism>
<dbReference type="Proteomes" id="UP001556617">
    <property type="component" value="Unassembled WGS sequence"/>
</dbReference>
<dbReference type="PANTHER" id="PTHR10000">
    <property type="entry name" value="PHOSPHOSERINE PHOSPHATASE"/>
    <property type="match status" value="1"/>
</dbReference>